<feature type="region of interest" description="Disordered" evidence="1">
    <location>
        <begin position="1"/>
        <end position="21"/>
    </location>
</feature>
<evidence type="ECO:0000313" key="4">
    <source>
        <dbReference type="Proteomes" id="UP000630718"/>
    </source>
</evidence>
<keyword evidence="2" id="KW-0472">Membrane</keyword>
<keyword evidence="4" id="KW-1185">Reference proteome</keyword>
<keyword evidence="2" id="KW-0812">Transmembrane</keyword>
<accession>A0A919E642</accession>
<evidence type="ECO:0000313" key="3">
    <source>
        <dbReference type="EMBL" id="GHF16724.1"/>
    </source>
</evidence>
<protein>
    <submittedName>
        <fullName evidence="3">Uncharacterized protein</fullName>
    </submittedName>
</protein>
<comment type="caution">
    <text evidence="3">The sequence shown here is derived from an EMBL/GenBank/DDBJ whole genome shotgun (WGS) entry which is preliminary data.</text>
</comment>
<evidence type="ECO:0000256" key="2">
    <source>
        <dbReference type="SAM" id="Phobius"/>
    </source>
</evidence>
<keyword evidence="2" id="KW-1133">Transmembrane helix</keyword>
<dbReference type="AlphaFoldDB" id="A0A919E642"/>
<reference evidence="3" key="2">
    <citation type="submission" date="2020-09" db="EMBL/GenBank/DDBJ databases">
        <authorList>
            <person name="Sun Q."/>
            <person name="Ohkuma M."/>
        </authorList>
    </citation>
    <scope>NUCLEOTIDE SEQUENCE</scope>
    <source>
        <strain evidence="3">JCM 4477</strain>
    </source>
</reference>
<organism evidence="3 4">
    <name type="scientific">Streptomyces fumanus</name>
    <dbReference type="NCBI Taxonomy" id="67302"/>
    <lineage>
        <taxon>Bacteria</taxon>
        <taxon>Bacillati</taxon>
        <taxon>Actinomycetota</taxon>
        <taxon>Actinomycetes</taxon>
        <taxon>Kitasatosporales</taxon>
        <taxon>Streptomycetaceae</taxon>
        <taxon>Streptomyces</taxon>
    </lineage>
</organism>
<dbReference type="RefSeq" id="WP_190206390.1">
    <property type="nucleotide sequence ID" value="NZ_BNBI01000010.1"/>
</dbReference>
<name>A0A919E642_9ACTN</name>
<reference evidence="3" key="1">
    <citation type="journal article" date="2014" name="Int. J. Syst. Evol. Microbiol.">
        <title>Complete genome sequence of Corynebacterium casei LMG S-19264T (=DSM 44701T), isolated from a smear-ripened cheese.</title>
        <authorList>
            <consortium name="US DOE Joint Genome Institute (JGI-PGF)"/>
            <person name="Walter F."/>
            <person name="Albersmeier A."/>
            <person name="Kalinowski J."/>
            <person name="Ruckert C."/>
        </authorList>
    </citation>
    <scope>NUCLEOTIDE SEQUENCE</scope>
    <source>
        <strain evidence="3">JCM 4477</strain>
    </source>
</reference>
<dbReference type="Proteomes" id="UP000630718">
    <property type="component" value="Unassembled WGS sequence"/>
</dbReference>
<dbReference type="EMBL" id="BNBI01000010">
    <property type="protein sequence ID" value="GHF16724.1"/>
    <property type="molecule type" value="Genomic_DNA"/>
</dbReference>
<feature type="transmembrane region" description="Helical" evidence="2">
    <location>
        <begin position="33"/>
        <end position="54"/>
    </location>
</feature>
<gene>
    <name evidence="3" type="ORF">GCM10018772_47440</name>
</gene>
<evidence type="ECO:0000256" key="1">
    <source>
        <dbReference type="SAM" id="MobiDB-lite"/>
    </source>
</evidence>
<sequence>MLDTTRLDPTESDAAPGREEPRGCLFALSQPPLMIFLAVIGCLLLVGALHDLLLL</sequence>
<proteinExistence type="predicted"/>